<dbReference type="PANTHER" id="PTHR10732:SF0">
    <property type="entry name" value="40S RIBOSOMAL PROTEIN S17"/>
    <property type="match status" value="1"/>
</dbReference>
<evidence type="ECO:0000256" key="3">
    <source>
        <dbReference type="ARBA" id="ARBA00023274"/>
    </source>
</evidence>
<dbReference type="GO" id="GO:0003735">
    <property type="term" value="F:structural constituent of ribosome"/>
    <property type="evidence" value="ECO:0007669"/>
    <property type="project" value="InterPro"/>
</dbReference>
<evidence type="ECO:0000256" key="4">
    <source>
        <dbReference type="HAMAP-Rule" id="MF_00511"/>
    </source>
</evidence>
<dbReference type="AlphaFoldDB" id="A0A520L0H3"/>
<dbReference type="Gene3D" id="1.10.60.20">
    <property type="entry name" value="Ribosomal protein S17e-like"/>
    <property type="match status" value="1"/>
</dbReference>
<protein>
    <recommendedName>
        <fullName evidence="4">Small ribosomal subunit protein eS17</fullName>
    </recommendedName>
</protein>
<dbReference type="InterPro" id="IPR036401">
    <property type="entry name" value="Ribosomal_eS17_sf"/>
</dbReference>
<dbReference type="GO" id="GO:0005829">
    <property type="term" value="C:cytosol"/>
    <property type="evidence" value="ECO:0007669"/>
    <property type="project" value="UniProtKB-ARBA"/>
</dbReference>
<dbReference type="GO" id="GO:0006412">
    <property type="term" value="P:translation"/>
    <property type="evidence" value="ECO:0007669"/>
    <property type="project" value="UniProtKB-UniRule"/>
</dbReference>
<comment type="caution">
    <text evidence="5">The sequence shown here is derived from an EMBL/GenBank/DDBJ whole genome shotgun (WGS) entry which is preliminary data.</text>
</comment>
<gene>
    <name evidence="4" type="primary">rps17e</name>
    <name evidence="5" type="ORF">EF807_00395</name>
</gene>
<evidence type="ECO:0000256" key="1">
    <source>
        <dbReference type="ARBA" id="ARBA00010444"/>
    </source>
</evidence>
<dbReference type="GO" id="GO:0005840">
    <property type="term" value="C:ribosome"/>
    <property type="evidence" value="ECO:0007669"/>
    <property type="project" value="UniProtKB-KW"/>
</dbReference>
<dbReference type="InterPro" id="IPR018273">
    <property type="entry name" value="Ribosomal_eS17_CS"/>
</dbReference>
<evidence type="ECO:0000313" key="6">
    <source>
        <dbReference type="Proteomes" id="UP000320766"/>
    </source>
</evidence>
<evidence type="ECO:0000313" key="5">
    <source>
        <dbReference type="EMBL" id="RZN73616.1"/>
    </source>
</evidence>
<dbReference type="HAMAP" id="MF_00511">
    <property type="entry name" value="Ribosomal_eS17"/>
    <property type="match status" value="1"/>
</dbReference>
<organism evidence="5 6">
    <name type="scientific">Candidatus Methanolliviera hydrocarbonicum</name>
    <dbReference type="NCBI Taxonomy" id="2491085"/>
    <lineage>
        <taxon>Archaea</taxon>
        <taxon>Methanobacteriati</taxon>
        <taxon>Methanobacteriota</taxon>
        <taxon>Candidatus Methanoliparia</taxon>
        <taxon>Candidatus Methanoliparales</taxon>
        <taxon>Candidatus Methanollivieraceae</taxon>
        <taxon>Candidatus Methanolliviera</taxon>
    </lineage>
</organism>
<evidence type="ECO:0000256" key="2">
    <source>
        <dbReference type="ARBA" id="ARBA00022980"/>
    </source>
</evidence>
<comment type="similarity">
    <text evidence="1 4">Belongs to the eukaryotic ribosomal protein eS17 family.</text>
</comment>
<reference evidence="5 6" key="1">
    <citation type="journal article" date="2019" name="Nat. Microbiol.">
        <title>Wide diversity of methane and short-chain alkane metabolisms in uncultured archaea.</title>
        <authorList>
            <person name="Borrel G."/>
            <person name="Adam P.S."/>
            <person name="McKay L.J."/>
            <person name="Chen L.X."/>
            <person name="Sierra-Garcia I.N."/>
            <person name="Sieber C.M."/>
            <person name="Letourneur Q."/>
            <person name="Ghozlane A."/>
            <person name="Andersen G.L."/>
            <person name="Li W.J."/>
            <person name="Hallam S.J."/>
            <person name="Muyzer G."/>
            <person name="de Oliveira V.M."/>
            <person name="Inskeep W.P."/>
            <person name="Banfield J.F."/>
            <person name="Gribaldo S."/>
        </authorList>
    </citation>
    <scope>NUCLEOTIDE SEQUENCE [LARGE SCALE GENOMIC DNA]</scope>
    <source>
        <strain evidence="5">NM1b</strain>
    </source>
</reference>
<dbReference type="PANTHER" id="PTHR10732">
    <property type="entry name" value="40S RIBOSOMAL PROTEIN S17"/>
    <property type="match status" value="1"/>
</dbReference>
<keyword evidence="2 4" id="KW-0689">Ribosomal protein</keyword>
<dbReference type="GO" id="GO:1990904">
    <property type="term" value="C:ribonucleoprotein complex"/>
    <property type="evidence" value="ECO:0007669"/>
    <property type="project" value="UniProtKB-KW"/>
</dbReference>
<sequence>MTVKPTMVKVLAKKLLERYPSEFTVEYDQNKKKVGELTNIESKKIRNTVAGYVTRKVRYSRRSKEGVEISDV</sequence>
<dbReference type="Proteomes" id="UP000320766">
    <property type="component" value="Unassembled WGS sequence"/>
</dbReference>
<dbReference type="PROSITE" id="PS00712">
    <property type="entry name" value="RIBOSOMAL_S17E"/>
    <property type="match status" value="1"/>
</dbReference>
<keyword evidence="3 4" id="KW-0687">Ribonucleoprotein</keyword>
<accession>A0A520L0H3</accession>
<name>A0A520L0H3_9EURY</name>
<dbReference type="Pfam" id="PF00833">
    <property type="entry name" value="Ribosomal_S17e"/>
    <property type="match status" value="1"/>
</dbReference>
<proteinExistence type="inferred from homology"/>
<dbReference type="SUPFAM" id="SSF116820">
    <property type="entry name" value="Rps17e-like"/>
    <property type="match status" value="1"/>
</dbReference>
<dbReference type="EMBL" id="RXIL01000007">
    <property type="protein sequence ID" value="RZN73616.1"/>
    <property type="molecule type" value="Genomic_DNA"/>
</dbReference>
<dbReference type="InterPro" id="IPR001210">
    <property type="entry name" value="Ribosomal_eS17"/>
</dbReference>
<dbReference type="NCBIfam" id="NF002242">
    <property type="entry name" value="PRK01151.1"/>
    <property type="match status" value="1"/>
</dbReference>